<dbReference type="EMBL" id="PEBI01000003">
    <property type="protein sequence ID" value="PJM72986.1"/>
    <property type="molecule type" value="Genomic_DNA"/>
</dbReference>
<evidence type="ECO:0000256" key="1">
    <source>
        <dbReference type="ARBA" id="ARBA00007905"/>
    </source>
</evidence>
<dbReference type="Gene3D" id="3.20.20.100">
    <property type="entry name" value="NADP-dependent oxidoreductase domain"/>
    <property type="match status" value="1"/>
</dbReference>
<evidence type="ECO:0000256" key="5">
    <source>
        <dbReference type="PIRSR" id="PIRSR000097-2"/>
    </source>
</evidence>
<dbReference type="PANTHER" id="PTHR43827:SF3">
    <property type="entry name" value="NADP-DEPENDENT OXIDOREDUCTASE DOMAIN-CONTAINING PROTEIN"/>
    <property type="match status" value="1"/>
</dbReference>
<protein>
    <submittedName>
        <fullName evidence="9">2,5-diketo-D-gluconic acid reductase</fullName>
    </submittedName>
</protein>
<feature type="active site" description="Proton donor" evidence="4">
    <location>
        <position position="55"/>
    </location>
</feature>
<feature type="compositionally biased region" description="Polar residues" evidence="7">
    <location>
        <begin position="274"/>
        <end position="293"/>
    </location>
</feature>
<evidence type="ECO:0000256" key="2">
    <source>
        <dbReference type="ARBA" id="ARBA00022857"/>
    </source>
</evidence>
<dbReference type="PRINTS" id="PR00069">
    <property type="entry name" value="ALDKETRDTASE"/>
</dbReference>
<comment type="caution">
    <text evidence="9">The sequence shown here is derived from an EMBL/GenBank/DDBJ whole genome shotgun (WGS) entry which is preliminary data.</text>
</comment>
<sequence length="293" mass="32066">MTTTNDTVSDIELAGGVSIPQVGFGVFQIPGKDTQRAVEEALEIGYRHFDTAAAYYNEEGVGAALKATGMAGKVFVTTKLRNCDQGYDATKVAFEESRRKLGVDVLDLYLIHWPFALIDRYVETWRAILEIKEQGVLRAAGVSNFLPEHLQRLIDETGEAPAINQIEVHPRFSQPDVRAYCASHGIAVEAYSPLGHGGDMNAPEVLRAAEAHGVTPAQVVLHWHVQSGRVVIPKSSHPDRMRQNLDIFGFSLTDEEMASIDALHTPQGRISGDPATNVNSQSWADQFSRGNVS</sequence>
<dbReference type="RefSeq" id="WP_100511089.1">
    <property type="nucleotide sequence ID" value="NZ_PEBI01000003.1"/>
</dbReference>
<dbReference type="PANTHER" id="PTHR43827">
    <property type="entry name" value="2,5-DIKETO-D-GLUCONIC ACID REDUCTASE"/>
    <property type="match status" value="1"/>
</dbReference>
<dbReference type="PIRSF" id="PIRSF000097">
    <property type="entry name" value="AKR"/>
    <property type="match status" value="1"/>
</dbReference>
<dbReference type="Pfam" id="PF00248">
    <property type="entry name" value="Aldo_ket_red"/>
    <property type="match status" value="1"/>
</dbReference>
<feature type="domain" description="NADP-dependent oxidoreductase" evidence="8">
    <location>
        <begin position="29"/>
        <end position="263"/>
    </location>
</feature>
<dbReference type="InterPro" id="IPR036812">
    <property type="entry name" value="NAD(P)_OxRdtase_dom_sf"/>
</dbReference>
<reference evidence="9 10" key="1">
    <citation type="submission" date="2017-10" db="EMBL/GenBank/DDBJ databases">
        <title>Draft genome sequences of strains TRE 1, TRE 9, TRE H and TRI 7, isolated from tamarins, belonging to four potential novel Bifidobacterium species.</title>
        <authorList>
            <person name="Mattarelli P."/>
            <person name="Modesto M."/>
            <person name="Puglisi E."/>
            <person name="Morelli L."/>
            <person name="Spezio C."/>
            <person name="Bonetti A."/>
            <person name="Sandri C."/>
        </authorList>
    </citation>
    <scope>NUCLEOTIDE SEQUENCE [LARGE SCALE GENOMIC DNA]</scope>
    <source>
        <strain evidence="10">TRE1</strain>
    </source>
</reference>
<comment type="similarity">
    <text evidence="1">Belongs to the aldo/keto reductase family.</text>
</comment>
<proteinExistence type="inferred from homology"/>
<dbReference type="PROSITE" id="PS00798">
    <property type="entry name" value="ALDOKETO_REDUCTASE_1"/>
    <property type="match status" value="1"/>
</dbReference>
<dbReference type="InterPro" id="IPR023210">
    <property type="entry name" value="NADP_OxRdtase_dom"/>
</dbReference>
<dbReference type="InterPro" id="IPR020471">
    <property type="entry name" value="AKR"/>
</dbReference>
<accession>A0A2M9H852</accession>
<evidence type="ECO:0000256" key="7">
    <source>
        <dbReference type="SAM" id="MobiDB-lite"/>
    </source>
</evidence>
<evidence type="ECO:0000256" key="4">
    <source>
        <dbReference type="PIRSR" id="PIRSR000097-1"/>
    </source>
</evidence>
<evidence type="ECO:0000313" key="10">
    <source>
        <dbReference type="Proteomes" id="UP000229095"/>
    </source>
</evidence>
<evidence type="ECO:0000256" key="3">
    <source>
        <dbReference type="ARBA" id="ARBA00023002"/>
    </source>
</evidence>
<keyword evidence="3" id="KW-0560">Oxidoreductase</keyword>
<keyword evidence="2" id="KW-0521">NADP</keyword>
<gene>
    <name evidence="9" type="ORF">CS006_06980</name>
</gene>
<dbReference type="Proteomes" id="UP000229095">
    <property type="component" value="Unassembled WGS sequence"/>
</dbReference>
<dbReference type="FunFam" id="3.20.20.100:FF:000015">
    <property type="entry name" value="Oxidoreductase, aldo/keto reductase family"/>
    <property type="match status" value="1"/>
</dbReference>
<evidence type="ECO:0000259" key="8">
    <source>
        <dbReference type="Pfam" id="PF00248"/>
    </source>
</evidence>
<dbReference type="InterPro" id="IPR018170">
    <property type="entry name" value="Aldo/ket_reductase_CS"/>
</dbReference>
<dbReference type="PROSITE" id="PS00063">
    <property type="entry name" value="ALDOKETO_REDUCTASE_3"/>
    <property type="match status" value="1"/>
</dbReference>
<organism evidence="9 10">
    <name type="scientific">Bifidobacterium primatium</name>
    <dbReference type="NCBI Taxonomy" id="2045438"/>
    <lineage>
        <taxon>Bacteria</taxon>
        <taxon>Bacillati</taxon>
        <taxon>Actinomycetota</taxon>
        <taxon>Actinomycetes</taxon>
        <taxon>Bifidobacteriales</taxon>
        <taxon>Bifidobacteriaceae</taxon>
        <taxon>Bifidobacterium</taxon>
    </lineage>
</organism>
<name>A0A2M9H852_9BIFI</name>
<evidence type="ECO:0000256" key="6">
    <source>
        <dbReference type="PIRSR" id="PIRSR000097-3"/>
    </source>
</evidence>
<keyword evidence="10" id="KW-1185">Reference proteome</keyword>
<dbReference type="SUPFAM" id="SSF51430">
    <property type="entry name" value="NAD(P)-linked oxidoreductase"/>
    <property type="match status" value="1"/>
</dbReference>
<dbReference type="OrthoDB" id="9804790at2"/>
<dbReference type="GO" id="GO:0016616">
    <property type="term" value="F:oxidoreductase activity, acting on the CH-OH group of donors, NAD or NADP as acceptor"/>
    <property type="evidence" value="ECO:0007669"/>
    <property type="project" value="UniProtKB-ARBA"/>
</dbReference>
<feature type="region of interest" description="Disordered" evidence="7">
    <location>
        <begin position="265"/>
        <end position="293"/>
    </location>
</feature>
<feature type="binding site" evidence="5">
    <location>
        <position position="112"/>
    </location>
    <ligand>
        <name>substrate</name>
    </ligand>
</feature>
<evidence type="ECO:0000313" key="9">
    <source>
        <dbReference type="EMBL" id="PJM72986.1"/>
    </source>
</evidence>
<dbReference type="AlphaFoldDB" id="A0A2M9H852"/>
<feature type="site" description="Lowers pKa of active site Tyr" evidence="6">
    <location>
        <position position="79"/>
    </location>
</feature>